<keyword evidence="3" id="KW-1185">Reference proteome</keyword>
<proteinExistence type="predicted"/>
<dbReference type="GO" id="GO:0016020">
    <property type="term" value="C:membrane"/>
    <property type="evidence" value="ECO:0007669"/>
    <property type="project" value="InterPro"/>
</dbReference>
<dbReference type="GO" id="GO:0005524">
    <property type="term" value="F:ATP binding"/>
    <property type="evidence" value="ECO:0007669"/>
    <property type="project" value="InterPro"/>
</dbReference>
<sequence>NEGFGLLGVNGAGKITTFRMFSGDLLTSGGDAFISNCSLKASVKRFSGGNRRKLPVGLAILGGPRVILLDEPTAGVDLEARREI</sequence>
<dbReference type="GO" id="GO:0005319">
    <property type="term" value="F:lipid transporter activity"/>
    <property type="evidence" value="ECO:0007669"/>
    <property type="project" value="TreeGrafter"/>
</dbReference>
<dbReference type="AlphaFoldDB" id="A0A7M7K9C7"/>
<dbReference type="Proteomes" id="UP000594260">
    <property type="component" value="Unplaced"/>
</dbReference>
<dbReference type="GO" id="GO:0016887">
    <property type="term" value="F:ATP hydrolysis activity"/>
    <property type="evidence" value="ECO:0007669"/>
    <property type="project" value="InterPro"/>
</dbReference>
<dbReference type="GeneID" id="111251319"/>
<dbReference type="SUPFAM" id="SSF52540">
    <property type="entry name" value="P-loop containing nucleoside triphosphate hydrolases"/>
    <property type="match status" value="1"/>
</dbReference>
<dbReference type="Pfam" id="PF00005">
    <property type="entry name" value="ABC_tran"/>
    <property type="match status" value="1"/>
</dbReference>
<dbReference type="InterPro" id="IPR003439">
    <property type="entry name" value="ABC_transporter-like_ATP-bd"/>
</dbReference>
<dbReference type="EnsemblMetazoa" id="XM_022807783">
    <property type="protein sequence ID" value="XP_022663518"/>
    <property type="gene ID" value="LOC111251319"/>
</dbReference>
<protein>
    <recommendedName>
        <fullName evidence="1">ABC transporter domain-containing protein</fullName>
    </recommendedName>
</protein>
<evidence type="ECO:0000313" key="2">
    <source>
        <dbReference type="EnsemblMetazoa" id="XP_022663518"/>
    </source>
</evidence>
<dbReference type="InterPro" id="IPR026082">
    <property type="entry name" value="ABCA"/>
</dbReference>
<organism evidence="2 3">
    <name type="scientific">Varroa destructor</name>
    <name type="common">Honeybee mite</name>
    <dbReference type="NCBI Taxonomy" id="109461"/>
    <lineage>
        <taxon>Eukaryota</taxon>
        <taxon>Metazoa</taxon>
        <taxon>Ecdysozoa</taxon>
        <taxon>Arthropoda</taxon>
        <taxon>Chelicerata</taxon>
        <taxon>Arachnida</taxon>
        <taxon>Acari</taxon>
        <taxon>Parasitiformes</taxon>
        <taxon>Mesostigmata</taxon>
        <taxon>Gamasina</taxon>
        <taxon>Dermanyssoidea</taxon>
        <taxon>Varroidae</taxon>
        <taxon>Varroa</taxon>
    </lineage>
</organism>
<name>A0A7M7K9C7_VARDE</name>
<dbReference type="PANTHER" id="PTHR19229">
    <property type="entry name" value="ATP-BINDING CASSETTE TRANSPORTER SUBFAMILY A ABCA"/>
    <property type="match status" value="1"/>
</dbReference>
<accession>A0A7M7K9C7</accession>
<feature type="domain" description="ABC transporter" evidence="1">
    <location>
        <begin position="37"/>
        <end position="74"/>
    </location>
</feature>
<dbReference type="GO" id="GO:0140359">
    <property type="term" value="F:ABC-type transporter activity"/>
    <property type="evidence" value="ECO:0007669"/>
    <property type="project" value="InterPro"/>
</dbReference>
<dbReference type="Gene3D" id="3.40.50.300">
    <property type="entry name" value="P-loop containing nucleotide triphosphate hydrolases"/>
    <property type="match status" value="1"/>
</dbReference>
<evidence type="ECO:0000313" key="3">
    <source>
        <dbReference type="Proteomes" id="UP000594260"/>
    </source>
</evidence>
<dbReference type="KEGG" id="vde:111251319"/>
<dbReference type="RefSeq" id="XP_022663518.1">
    <property type="nucleotide sequence ID" value="XM_022807783.1"/>
</dbReference>
<dbReference type="PANTHER" id="PTHR19229:SF250">
    <property type="entry name" value="ABC TRANSPORTER DOMAIN-CONTAINING PROTEIN-RELATED"/>
    <property type="match status" value="1"/>
</dbReference>
<reference evidence="2" key="1">
    <citation type="submission" date="2021-01" db="UniProtKB">
        <authorList>
            <consortium name="EnsemblMetazoa"/>
        </authorList>
    </citation>
    <scope>IDENTIFICATION</scope>
</reference>
<evidence type="ECO:0000259" key="1">
    <source>
        <dbReference type="Pfam" id="PF00005"/>
    </source>
</evidence>
<dbReference type="InParanoid" id="A0A7M7K9C7"/>
<dbReference type="OrthoDB" id="6516159at2759"/>
<dbReference type="InterPro" id="IPR027417">
    <property type="entry name" value="P-loop_NTPase"/>
</dbReference>